<dbReference type="VEuPathDB" id="FungiDB:RhiirFUN_013030"/>
<feature type="region of interest" description="Disordered" evidence="2">
    <location>
        <begin position="663"/>
        <end position="687"/>
    </location>
</feature>
<feature type="coiled-coil region" evidence="1">
    <location>
        <begin position="533"/>
        <end position="560"/>
    </location>
</feature>
<evidence type="ECO:0000256" key="1">
    <source>
        <dbReference type="SAM" id="Coils"/>
    </source>
</evidence>
<dbReference type="AlphaFoldDB" id="A0A2N0P9P9"/>
<protein>
    <submittedName>
        <fullName evidence="3">Uncharacterized protein</fullName>
    </submittedName>
</protein>
<organism evidence="3 4">
    <name type="scientific">Rhizophagus irregularis</name>
    <dbReference type="NCBI Taxonomy" id="588596"/>
    <lineage>
        <taxon>Eukaryota</taxon>
        <taxon>Fungi</taxon>
        <taxon>Fungi incertae sedis</taxon>
        <taxon>Mucoromycota</taxon>
        <taxon>Glomeromycotina</taxon>
        <taxon>Glomeromycetes</taxon>
        <taxon>Glomerales</taxon>
        <taxon>Glomeraceae</taxon>
        <taxon>Rhizophagus</taxon>
    </lineage>
</organism>
<evidence type="ECO:0000256" key="2">
    <source>
        <dbReference type="SAM" id="MobiDB-lite"/>
    </source>
</evidence>
<feature type="compositionally biased region" description="Basic and acidic residues" evidence="2">
    <location>
        <begin position="666"/>
        <end position="682"/>
    </location>
</feature>
<feature type="compositionally biased region" description="Basic and acidic residues" evidence="2">
    <location>
        <begin position="718"/>
        <end position="729"/>
    </location>
</feature>
<feature type="compositionally biased region" description="Basic residues" evidence="2">
    <location>
        <begin position="762"/>
        <end position="780"/>
    </location>
</feature>
<keyword evidence="1" id="KW-0175">Coiled coil</keyword>
<evidence type="ECO:0000313" key="4">
    <source>
        <dbReference type="Proteomes" id="UP000232722"/>
    </source>
</evidence>
<reference evidence="3 4" key="2">
    <citation type="submission" date="2017-09" db="EMBL/GenBank/DDBJ databases">
        <title>Extensive intraspecific genome diversity in a model arbuscular mycorrhizal fungus.</title>
        <authorList>
            <person name="Chen E.C."/>
            <person name="Morin E."/>
            <person name="Beaudet D."/>
            <person name="Noel J."/>
            <person name="Ndikumana S."/>
            <person name="Charron P."/>
            <person name="St-Onge C."/>
            <person name="Giorgi J."/>
            <person name="Grigoriev I.V."/>
            <person name="Roux C."/>
            <person name="Martin F.M."/>
            <person name="Corradi N."/>
        </authorList>
    </citation>
    <scope>NUCLEOTIDE SEQUENCE [LARGE SCALE GENOMIC DNA]</scope>
    <source>
        <strain evidence="3 4">A5</strain>
    </source>
</reference>
<feature type="compositionally biased region" description="Basic and acidic residues" evidence="2">
    <location>
        <begin position="744"/>
        <end position="756"/>
    </location>
</feature>
<proteinExistence type="predicted"/>
<sequence length="780" mass="92368">MESAYNFTEYRYRLLKESREIFRDGFKYPGFVKIRTSSGEEYNKVEGKFLEDIRQDVLRTKTHIKDIILKCISTSYDVYREETKRLSREIFELQNWLRETQQRNKELSHEIIKKEKEAERKERIILEKSEKIRKVSQEVESTRIELKKARVSTKNYGKRNRVNREKSITEIQVDQLPIEKIDTSLYQVTPIEILVYDIPARWKDEDIIKVFRSLGMVRRMSIKKQFKYKSVKLCICLKLDQVDAEWRSRHSINIQMNDKMYWFRWFPEYMKLSDIRERFKYTAYKEVKADLKDLTDEEILEFYKGHGDWFYGKIIFIKGKKFIYVYFANENKLEQAVTESLGQGLQEAWIFPQNKKNFDYFISSRSSTSSHVKGKDENEMVVDNIDKEEISDKVKYSEDDMRRIVEKAIDDQVKEKELIREELLKFKYTDDDVRKIVVKETDDLIKEQELIKEKLSRFKYTEADLEKRVAKAVKSRDSRLKYTEEEAEEKVKKAVDHLIRKREWTQDFVDYGKYKYTKKDVDDMLALYKYTEKDLELMVAQKLEERINEQREKDKEIISKFKYTEEDVNELVAKAIEDQIKEKNLFKENVMKTAREIAGMMGLKLDDIDFSISSVNKDRQTEVLFQEIQKANAKQTIKGDISKSGDKLRKLSDVNNHVINEMTNKGTKDRSEITGKDNHSREVSVSQEDLEIYNKVNEACSPRLPPEIKKEVVVDEKVGQKRNNKDELNRGMVSSDNTDDDSGSETKDLKINDKKQVIQGGKGKKGGKGGKSKKKSKKGW</sequence>
<dbReference type="VEuPathDB" id="FungiDB:RhiirA1_454840"/>
<feature type="region of interest" description="Disordered" evidence="2">
    <location>
        <begin position="718"/>
        <end position="780"/>
    </location>
</feature>
<feature type="coiled-coil region" evidence="1">
    <location>
        <begin position="97"/>
        <end position="124"/>
    </location>
</feature>
<accession>A0A2N0P9P9</accession>
<gene>
    <name evidence="3" type="ORF">RhiirA5_451093</name>
</gene>
<dbReference type="Proteomes" id="UP000232722">
    <property type="component" value="Unassembled WGS sequence"/>
</dbReference>
<reference evidence="3 4" key="1">
    <citation type="submission" date="2016-04" db="EMBL/GenBank/DDBJ databases">
        <title>Genome analyses suggest a sexual origin of heterokaryosis in a supposedly ancient asexual fungus.</title>
        <authorList>
            <person name="Ropars J."/>
            <person name="Sedzielewska K."/>
            <person name="Noel J."/>
            <person name="Charron P."/>
            <person name="Farinelli L."/>
            <person name="Marton T."/>
            <person name="Kruger M."/>
            <person name="Pelin A."/>
            <person name="Brachmann A."/>
            <person name="Corradi N."/>
        </authorList>
    </citation>
    <scope>NUCLEOTIDE SEQUENCE [LARGE SCALE GENOMIC DNA]</scope>
    <source>
        <strain evidence="3 4">A5</strain>
    </source>
</reference>
<evidence type="ECO:0000313" key="3">
    <source>
        <dbReference type="EMBL" id="PKC03534.1"/>
    </source>
</evidence>
<comment type="caution">
    <text evidence="3">The sequence shown here is derived from an EMBL/GenBank/DDBJ whole genome shotgun (WGS) entry which is preliminary data.</text>
</comment>
<dbReference type="VEuPathDB" id="FungiDB:FUN_015835"/>
<dbReference type="EMBL" id="LLXJ01001168">
    <property type="protein sequence ID" value="PKC03534.1"/>
    <property type="molecule type" value="Genomic_DNA"/>
</dbReference>
<name>A0A2N0P9P9_9GLOM</name>